<organism evidence="3 4">
    <name type="scientific">Jutongia hominis</name>
    <dbReference type="NCBI Taxonomy" id="2763664"/>
    <lineage>
        <taxon>Bacteria</taxon>
        <taxon>Bacillati</taxon>
        <taxon>Bacillota</taxon>
        <taxon>Clostridia</taxon>
        <taxon>Lachnospirales</taxon>
        <taxon>Lachnospiraceae</taxon>
        <taxon>Jutongia</taxon>
    </lineage>
</organism>
<feature type="transmembrane region" description="Helical" evidence="1">
    <location>
        <begin position="12"/>
        <end position="30"/>
    </location>
</feature>
<dbReference type="RefSeq" id="WP_249304311.1">
    <property type="nucleotide sequence ID" value="NZ_JACRSW010000027.1"/>
</dbReference>
<feature type="transmembrane region" description="Helical" evidence="1">
    <location>
        <begin position="64"/>
        <end position="88"/>
    </location>
</feature>
<evidence type="ECO:0000259" key="2">
    <source>
        <dbReference type="Pfam" id="PF04892"/>
    </source>
</evidence>
<feature type="domain" description="VanZ-like" evidence="2">
    <location>
        <begin position="17"/>
        <end position="143"/>
    </location>
</feature>
<dbReference type="Proteomes" id="UP000637513">
    <property type="component" value="Unassembled WGS sequence"/>
</dbReference>
<dbReference type="EMBL" id="JACRSW010000027">
    <property type="protein sequence ID" value="MBC8557267.1"/>
    <property type="molecule type" value="Genomic_DNA"/>
</dbReference>
<gene>
    <name evidence="3" type="ORF">H8700_06060</name>
</gene>
<evidence type="ECO:0000313" key="3">
    <source>
        <dbReference type="EMBL" id="MBC8557267.1"/>
    </source>
</evidence>
<protein>
    <submittedName>
        <fullName evidence="3">VanZ family protein</fullName>
    </submittedName>
</protein>
<accession>A0ABR7MTY4</accession>
<dbReference type="InterPro" id="IPR053150">
    <property type="entry name" value="Teicoplanin_resist-assoc"/>
</dbReference>
<sequence length="172" mass="20108">MKKKHRRMLHILSWMGFIIYLFMMVYFLFFSEQLGRTPSRTYHYNLVPLAEIKRYLNYIDTIGFLYVMLNLAGNVICFMPLGFVLPILSNHRWGFFRITLISALASLCVELVQLVSKLGSCDVDDIILNTCGGMIGYAGFCICKKAYHIYAKHRKKQHKKGKEGFYEQKEKK</sequence>
<comment type="caution">
    <text evidence="3">The sequence shown here is derived from an EMBL/GenBank/DDBJ whole genome shotgun (WGS) entry which is preliminary data.</text>
</comment>
<keyword evidence="1" id="KW-1133">Transmembrane helix</keyword>
<feature type="transmembrane region" description="Helical" evidence="1">
    <location>
        <begin position="126"/>
        <end position="147"/>
    </location>
</feature>
<keyword evidence="4" id="KW-1185">Reference proteome</keyword>
<keyword evidence="1" id="KW-0812">Transmembrane</keyword>
<feature type="transmembrane region" description="Helical" evidence="1">
    <location>
        <begin position="95"/>
        <end position="114"/>
    </location>
</feature>
<name>A0ABR7MTY4_9FIRM</name>
<proteinExistence type="predicted"/>
<dbReference type="InterPro" id="IPR006976">
    <property type="entry name" value="VanZ-like"/>
</dbReference>
<evidence type="ECO:0000313" key="4">
    <source>
        <dbReference type="Proteomes" id="UP000637513"/>
    </source>
</evidence>
<dbReference type="PANTHER" id="PTHR36834:SF1">
    <property type="entry name" value="INTEGRAL MEMBRANE PROTEIN"/>
    <property type="match status" value="1"/>
</dbReference>
<dbReference type="Pfam" id="PF04892">
    <property type="entry name" value="VanZ"/>
    <property type="match status" value="1"/>
</dbReference>
<dbReference type="PANTHER" id="PTHR36834">
    <property type="entry name" value="MEMBRANE PROTEIN-RELATED"/>
    <property type="match status" value="1"/>
</dbReference>
<evidence type="ECO:0000256" key="1">
    <source>
        <dbReference type="SAM" id="Phobius"/>
    </source>
</evidence>
<keyword evidence="1" id="KW-0472">Membrane</keyword>
<reference evidence="3 4" key="1">
    <citation type="submission" date="2020-08" db="EMBL/GenBank/DDBJ databases">
        <title>Genome public.</title>
        <authorList>
            <person name="Liu C."/>
            <person name="Sun Q."/>
        </authorList>
    </citation>
    <scope>NUCLEOTIDE SEQUENCE [LARGE SCALE GENOMIC DNA]</scope>
    <source>
        <strain evidence="3 4">BX3</strain>
    </source>
</reference>